<dbReference type="SUPFAM" id="SSF53335">
    <property type="entry name" value="S-adenosyl-L-methionine-dependent methyltransferases"/>
    <property type="match status" value="1"/>
</dbReference>
<dbReference type="KEGG" id="api:100166857"/>
<organism evidence="2">
    <name type="scientific">Acyrthosiphon pisum</name>
    <name type="common">Pea aphid</name>
    <dbReference type="NCBI Taxonomy" id="7029"/>
    <lineage>
        <taxon>Eukaryota</taxon>
        <taxon>Metazoa</taxon>
        <taxon>Ecdysozoa</taxon>
        <taxon>Arthropoda</taxon>
        <taxon>Hexapoda</taxon>
        <taxon>Insecta</taxon>
        <taxon>Pterygota</taxon>
        <taxon>Neoptera</taxon>
        <taxon>Paraneoptera</taxon>
        <taxon>Hemiptera</taxon>
        <taxon>Sternorrhyncha</taxon>
        <taxon>Aphidomorpha</taxon>
        <taxon>Aphidoidea</taxon>
        <taxon>Aphididae</taxon>
        <taxon>Macrosiphini</taxon>
        <taxon>Acyrthosiphon</taxon>
    </lineage>
</organism>
<sequence>MHCPERYIKNNGIQQKAAKDTLTAYIEKMAWTSNEIVLDVGCGPGDVTSDILYPFLKNNIKQLIGVDKSVEMVEYAKTFFGCSEMDFKVLDIEDANNCGSSYSLRFNKIFSFFCFHWIHDKVGALLNMHLMLKSGGEILIDFLLINPLVELYKFMDEEWQKYIKEIKQMSKDSFSQDELRGMFIKAGFRIINMESNVKTYTFPDYSSFLNCVRAIDDMYTNLPKHLHDRYATHVKDKMREKQVIEICPITGETIFKYLPIIVHAIKD</sequence>
<dbReference type="FunCoup" id="C4WXH1">
    <property type="interactions" value="15"/>
</dbReference>
<accession>C4WXH1</accession>
<evidence type="ECO:0000313" key="2">
    <source>
        <dbReference type="EMBL" id="BAH72591.1"/>
    </source>
</evidence>
<reference evidence="2" key="1">
    <citation type="submission" date="2009-06" db="EMBL/GenBank/DDBJ databases">
        <title>A full-length cDNA resource of the pea aphid, Acyrthosiphon pisum.</title>
        <authorList>
            <person name="Shigenobu S."/>
            <person name="Nakabachi A."/>
            <person name="Richards S."/>
        </authorList>
    </citation>
    <scope>NUCLEOTIDE SEQUENCE</scope>
    <source>
        <strain evidence="2">LSR1</strain>
        <tissue evidence="2">Whole body</tissue>
    </source>
</reference>
<dbReference type="EnsemblMetazoa" id="XM_016807607.2">
    <property type="protein sequence ID" value="XP_016663096.1"/>
    <property type="gene ID" value="GeneID_100166857"/>
</dbReference>
<dbReference type="STRING" id="7029.C4WXH1"/>
<dbReference type="InterPro" id="IPR029063">
    <property type="entry name" value="SAM-dependent_MTases_sf"/>
</dbReference>
<dbReference type="Pfam" id="PF13847">
    <property type="entry name" value="Methyltransf_31"/>
    <property type="match status" value="1"/>
</dbReference>
<proteinExistence type="evidence at transcript level"/>
<gene>
    <name evidence="2" type="primary">ACYPI007696</name>
    <name evidence="3" type="synonym">100166857</name>
</gene>
<evidence type="ECO:0000313" key="4">
    <source>
        <dbReference type="Proteomes" id="UP000007819"/>
    </source>
</evidence>
<protein>
    <submittedName>
        <fullName evidence="2">ACYPI007696 protein</fullName>
    </submittedName>
</protein>
<dbReference type="InterPro" id="IPR025714">
    <property type="entry name" value="Methyltranfer_dom"/>
</dbReference>
<feature type="domain" description="Methyltransferase" evidence="1">
    <location>
        <begin position="33"/>
        <end position="186"/>
    </location>
</feature>
<dbReference type="HOGENOM" id="CLU_037990_5_0_1"/>
<dbReference type="Proteomes" id="UP000007819">
    <property type="component" value="Chromosome A1"/>
</dbReference>
<keyword evidence="4" id="KW-1185">Reference proteome</keyword>
<reference evidence="4" key="2">
    <citation type="submission" date="2010-06" db="EMBL/GenBank/DDBJ databases">
        <authorList>
            <person name="Jiang H."/>
            <person name="Abraham K."/>
            <person name="Ali S."/>
            <person name="Alsbrooks S.L."/>
            <person name="Anim B.N."/>
            <person name="Anosike U.S."/>
            <person name="Attaway T."/>
            <person name="Bandaranaike D.P."/>
            <person name="Battles P.K."/>
            <person name="Bell S.N."/>
            <person name="Bell A.V."/>
            <person name="Beltran B."/>
            <person name="Bickham C."/>
            <person name="Bustamante Y."/>
            <person name="Caleb T."/>
            <person name="Canada A."/>
            <person name="Cardenas V."/>
            <person name="Carter K."/>
            <person name="Chacko J."/>
            <person name="Chandrabose M.N."/>
            <person name="Chavez D."/>
            <person name="Chavez A."/>
            <person name="Chen L."/>
            <person name="Chu H.-S."/>
            <person name="Claassen K.J."/>
            <person name="Cockrell R."/>
            <person name="Collins M."/>
            <person name="Cooper J.A."/>
            <person name="Cree A."/>
            <person name="Curry S.M."/>
            <person name="Da Y."/>
            <person name="Dao M.D."/>
            <person name="Das B."/>
            <person name="Davila M.-L."/>
            <person name="Davy-Carroll L."/>
            <person name="Denson S."/>
            <person name="Dinh H."/>
            <person name="Ebong V.E."/>
            <person name="Edwards J.R."/>
            <person name="Egan A."/>
            <person name="El-Daye J."/>
            <person name="Escobedo L."/>
            <person name="Fernandez S."/>
            <person name="Fernando P.R."/>
            <person name="Flagg N."/>
            <person name="Forbes L.D."/>
            <person name="Fowler R.G."/>
            <person name="Fu Q."/>
            <person name="Gabisi R.A."/>
            <person name="Ganer J."/>
            <person name="Garbino Pronczuk A."/>
            <person name="Garcia R.M."/>
            <person name="Garner T."/>
            <person name="Garrett T.E."/>
            <person name="Gonzalez D.A."/>
            <person name="Hamid H."/>
            <person name="Hawkins E.S."/>
            <person name="Hirani K."/>
            <person name="Hogues M.E."/>
            <person name="Hollins B."/>
            <person name="Hsiao C.-H."/>
            <person name="Jabil R."/>
            <person name="James M.L."/>
            <person name="Jhangiani S.N."/>
            <person name="Johnson B."/>
            <person name="Johnson Q."/>
            <person name="Joshi V."/>
            <person name="Kalu J.B."/>
            <person name="Kam C."/>
            <person name="Kashfia A."/>
            <person name="Keebler J."/>
            <person name="Kisamo H."/>
            <person name="Kovar C.L."/>
            <person name="Lago L.A."/>
            <person name="Lai C.-Y."/>
            <person name="Laidlaw J."/>
            <person name="Lara F."/>
            <person name="Le T.-K."/>
            <person name="Lee S.L."/>
            <person name="Legall F.H."/>
            <person name="Lemon S.J."/>
            <person name="Lewis L.R."/>
            <person name="Li B."/>
            <person name="Liu Y."/>
            <person name="Liu Y.-S."/>
            <person name="Lopez J."/>
            <person name="Lozado R.J."/>
            <person name="Lu J."/>
            <person name="Madu R.C."/>
            <person name="Maheshwari M."/>
            <person name="Maheshwari R."/>
            <person name="Malloy K."/>
            <person name="Martinez E."/>
            <person name="Mathew T."/>
            <person name="Mercado I.C."/>
            <person name="Mercado C."/>
            <person name="Meyer B."/>
            <person name="Montgomery K."/>
            <person name="Morgan M.B."/>
            <person name="Munidasa M."/>
            <person name="Nazareth L.V."/>
            <person name="Nelson J."/>
            <person name="Ng B.M."/>
            <person name="Nguyen N.B."/>
            <person name="Nguyen P.Q."/>
            <person name="Nguyen T."/>
            <person name="Obregon M."/>
            <person name="Okwuonu G.O."/>
            <person name="Onwere C.G."/>
            <person name="Orozco G."/>
            <person name="Parra A."/>
            <person name="Patel S."/>
            <person name="Patil S."/>
            <person name="Perez A."/>
            <person name="Perez Y."/>
            <person name="Pham C."/>
            <person name="Primus E.L."/>
            <person name="Pu L.-L."/>
            <person name="Puazo M."/>
            <person name="Qin X."/>
            <person name="Quiroz J.B."/>
            <person name="Reese J."/>
            <person name="Richards S."/>
            <person name="Rives C.M."/>
            <person name="Robberts R."/>
            <person name="Ruiz S.J."/>
            <person name="Ruiz M.J."/>
            <person name="Santibanez J."/>
            <person name="Schneider B.W."/>
            <person name="Sisson I."/>
            <person name="Smith M."/>
            <person name="Sodergren E."/>
            <person name="Song X.-Z."/>
            <person name="Song B.B."/>
            <person name="Summersgill H."/>
            <person name="Thelus R."/>
            <person name="Thornton R.D."/>
            <person name="Trejos Z.Y."/>
            <person name="Usmani K."/>
            <person name="Vattathil S."/>
            <person name="Villasana D."/>
            <person name="Walker D.L."/>
            <person name="Wang S."/>
            <person name="Wang K."/>
            <person name="White C.S."/>
            <person name="Williams A.C."/>
            <person name="Williamson J."/>
            <person name="Wilson K."/>
            <person name="Woghiren I.O."/>
            <person name="Woodworth J.R."/>
            <person name="Worley K.C."/>
            <person name="Wright R.A."/>
            <person name="Wu W."/>
            <person name="Young L."/>
            <person name="Zhang L."/>
            <person name="Zhang J."/>
            <person name="Zhu Y."/>
            <person name="Muzny D.M."/>
            <person name="Weinstock G."/>
            <person name="Gibbs R.A."/>
        </authorList>
    </citation>
    <scope>NUCLEOTIDE SEQUENCE [LARGE SCALE GENOMIC DNA]</scope>
    <source>
        <strain evidence="4">LSR1</strain>
    </source>
</reference>
<evidence type="ECO:0000259" key="1">
    <source>
        <dbReference type="Pfam" id="PF13847"/>
    </source>
</evidence>
<dbReference type="InParanoid" id="C4WXH1"/>
<dbReference type="CDD" id="cd02440">
    <property type="entry name" value="AdoMet_MTases"/>
    <property type="match status" value="1"/>
</dbReference>
<dbReference type="Gene3D" id="3.40.50.150">
    <property type="entry name" value="Vaccinia Virus protein VP39"/>
    <property type="match status" value="1"/>
</dbReference>
<dbReference type="EnsemblMetazoa" id="XM_016807606.2">
    <property type="protein sequence ID" value="XP_016663095.1"/>
    <property type="gene ID" value="GeneID_100166857"/>
</dbReference>
<dbReference type="OMA" id="FRIINME"/>
<dbReference type="OrthoDB" id="66144at2759"/>
<evidence type="ECO:0000313" key="3">
    <source>
        <dbReference type="EnsemblMetazoa" id="NP_001156251.1"/>
    </source>
</evidence>
<dbReference type="PANTHER" id="PTHR43861:SF1">
    <property type="entry name" value="TRANS-ACONITATE 2-METHYLTRANSFERASE"/>
    <property type="match status" value="1"/>
</dbReference>
<dbReference type="EnsemblMetazoa" id="NM_001162779.2">
    <property type="protein sequence ID" value="NP_001156251.1"/>
    <property type="gene ID" value="GeneID_100166857"/>
</dbReference>
<dbReference type="AlphaFoldDB" id="C4WXH1"/>
<name>C4WXH1_ACYPI</name>
<dbReference type="eggNOG" id="ENOG502S1MZ">
    <property type="taxonomic scope" value="Eukaryota"/>
</dbReference>
<dbReference type="EMBL" id="AK342635">
    <property type="protein sequence ID" value="BAH72591.1"/>
    <property type="molecule type" value="mRNA"/>
</dbReference>
<reference evidence="3" key="3">
    <citation type="submission" date="2022-06" db="UniProtKB">
        <authorList>
            <consortium name="EnsemblMetazoa"/>
        </authorList>
    </citation>
    <scope>IDENTIFICATION</scope>
</reference>
<dbReference type="PANTHER" id="PTHR43861">
    <property type="entry name" value="TRANS-ACONITATE 2-METHYLTRANSFERASE-RELATED"/>
    <property type="match status" value="1"/>
</dbReference>